<gene>
    <name evidence="1" type="ORF">EQ812_05840</name>
</gene>
<organism evidence="1 2">
    <name type="scientific">Staphylococcus lugdunensis</name>
    <dbReference type="NCBI Taxonomy" id="28035"/>
    <lineage>
        <taxon>Bacteria</taxon>
        <taxon>Bacillati</taxon>
        <taxon>Bacillota</taxon>
        <taxon>Bacilli</taxon>
        <taxon>Bacillales</taxon>
        <taxon>Staphylococcaceae</taxon>
        <taxon>Staphylococcus</taxon>
    </lineage>
</organism>
<dbReference type="AlphaFoldDB" id="A0A4Q9WBB4"/>
<dbReference type="Proteomes" id="UP000293637">
    <property type="component" value="Unassembled WGS sequence"/>
</dbReference>
<protein>
    <submittedName>
        <fullName evidence="1">Uncharacterized protein</fullName>
    </submittedName>
</protein>
<accession>A0A4Q9WBB4</accession>
<name>A0A4Q9WBB4_STALU</name>
<dbReference type="EMBL" id="SCHB01000003">
    <property type="protein sequence ID" value="TBW72494.1"/>
    <property type="molecule type" value="Genomic_DNA"/>
</dbReference>
<reference evidence="1 2" key="1">
    <citation type="journal article" date="2019" name="Sci. Transl. Med.">
        <title>Quorum sensing between bacterial species on the skin protects against epidermal injury in atopic dermatitis.</title>
        <authorList>
            <person name="Williams M.R."/>
        </authorList>
    </citation>
    <scope>NUCLEOTIDE SEQUENCE [LARGE SCALE GENOMIC DNA]</scope>
    <source>
        <strain evidence="1 2">E7</strain>
    </source>
</reference>
<evidence type="ECO:0000313" key="2">
    <source>
        <dbReference type="Proteomes" id="UP000293637"/>
    </source>
</evidence>
<comment type="caution">
    <text evidence="1">The sequence shown here is derived from an EMBL/GenBank/DDBJ whole genome shotgun (WGS) entry which is preliminary data.</text>
</comment>
<evidence type="ECO:0000313" key="1">
    <source>
        <dbReference type="EMBL" id="TBW72494.1"/>
    </source>
</evidence>
<sequence>MMTMKNRDSESGINNEYARFKVNIKYVYFEACCFMFQKENLMTTIDKTSMFHRNEQPPHVFIVKLNVAFGSQF</sequence>
<dbReference type="RefSeq" id="WP_037540706.1">
    <property type="nucleotide sequence ID" value="NZ_AP021848.1"/>
</dbReference>
<proteinExistence type="predicted"/>